<feature type="transmembrane region" description="Helical" evidence="7">
    <location>
        <begin position="122"/>
        <end position="143"/>
    </location>
</feature>
<keyword evidence="4 7" id="KW-0472">Membrane</keyword>
<evidence type="ECO:0000256" key="4">
    <source>
        <dbReference type="ARBA" id="ARBA00023136"/>
    </source>
</evidence>
<evidence type="ECO:0000256" key="5">
    <source>
        <dbReference type="ARBA" id="ARBA00038359"/>
    </source>
</evidence>
<feature type="transmembrane region" description="Helical" evidence="7">
    <location>
        <begin position="168"/>
        <end position="189"/>
    </location>
</feature>
<evidence type="ECO:0000313" key="10">
    <source>
        <dbReference type="Proteomes" id="UP000243723"/>
    </source>
</evidence>
<comment type="similarity">
    <text evidence="5">Belongs to the SAT4 family.</text>
</comment>
<dbReference type="AlphaFoldDB" id="A0A2P8AI93"/>
<dbReference type="PANTHER" id="PTHR33048:SF55">
    <property type="entry name" value="INTEGRAL MEMBRANE PROTEIN"/>
    <property type="match status" value="1"/>
</dbReference>
<proteinExistence type="inferred from homology"/>
<feature type="region of interest" description="Disordered" evidence="6">
    <location>
        <begin position="332"/>
        <end position="352"/>
    </location>
</feature>
<evidence type="ECO:0000256" key="6">
    <source>
        <dbReference type="SAM" id="MobiDB-lite"/>
    </source>
</evidence>
<keyword evidence="10" id="KW-1185">Reference proteome</keyword>
<feature type="transmembrane region" description="Helical" evidence="7">
    <location>
        <begin position="43"/>
        <end position="61"/>
    </location>
</feature>
<sequence length="352" mass="39432">MSFPTRAPEILIGNFVPFFVACPVVLARFWSRAVILKVFHIEDYILFISWIAALGVCINSTQTTKYGSGRHQKDIPFETISSFFKTLYADRLMYQFSISMTKISLCLMYLRIFGTFRPDRIFLWATNSLLAASMIALIFYDIFQCNPISKVWDITMQTGHCVSDEPGFWTSFIISLVIDIALLVFSGIKVWGLQMVKRQKVIMLITVGIGWLVVVAALVRGIRIAGVLHNSDDASWRTYDTSIWSAVEINVALLCTAAPAVKPLVKQLAPRLLGALSSSNKGGTSTYQRSGTTRPSQLRTTTKNMTVNETELDDRDGKNIVKLTKVTVDSSARDDVESLLPHRPEPVHHEDV</sequence>
<dbReference type="Proteomes" id="UP000243723">
    <property type="component" value="Unassembled WGS sequence"/>
</dbReference>
<evidence type="ECO:0000313" key="9">
    <source>
        <dbReference type="EMBL" id="PSK60192.1"/>
    </source>
</evidence>
<comment type="caution">
    <text evidence="9">The sequence shown here is derived from an EMBL/GenBank/DDBJ whole genome shotgun (WGS) entry which is preliminary data.</text>
</comment>
<protein>
    <submittedName>
        <fullName evidence="9">Niemann-Pick type C-related protein 1</fullName>
    </submittedName>
</protein>
<feature type="domain" description="Rhodopsin" evidence="8">
    <location>
        <begin position="27"/>
        <end position="266"/>
    </location>
</feature>
<feature type="transmembrane region" description="Helical" evidence="7">
    <location>
        <begin position="201"/>
        <end position="222"/>
    </location>
</feature>
<evidence type="ECO:0000256" key="7">
    <source>
        <dbReference type="SAM" id="Phobius"/>
    </source>
</evidence>
<keyword evidence="3 7" id="KW-1133">Transmembrane helix</keyword>
<dbReference type="Pfam" id="PF20684">
    <property type="entry name" value="Fung_rhodopsin"/>
    <property type="match status" value="1"/>
</dbReference>
<dbReference type="PROSITE" id="PS51257">
    <property type="entry name" value="PROKAR_LIPOPROTEIN"/>
    <property type="match status" value="1"/>
</dbReference>
<dbReference type="InterPro" id="IPR049326">
    <property type="entry name" value="Rhodopsin_dom_fungi"/>
</dbReference>
<dbReference type="GO" id="GO:0016020">
    <property type="term" value="C:membrane"/>
    <property type="evidence" value="ECO:0007669"/>
    <property type="project" value="UniProtKB-SubCell"/>
</dbReference>
<dbReference type="EMBL" id="NHZQ01000003">
    <property type="protein sequence ID" value="PSK60192.1"/>
    <property type="molecule type" value="Genomic_DNA"/>
</dbReference>
<feature type="transmembrane region" description="Helical" evidence="7">
    <location>
        <begin position="92"/>
        <end position="110"/>
    </location>
</feature>
<dbReference type="InterPro" id="IPR052337">
    <property type="entry name" value="SAT4-like"/>
</dbReference>
<evidence type="ECO:0000256" key="3">
    <source>
        <dbReference type="ARBA" id="ARBA00022989"/>
    </source>
</evidence>
<accession>A0A2P8AI93</accession>
<comment type="subcellular location">
    <subcellularLocation>
        <location evidence="1">Membrane</location>
        <topology evidence="1">Multi-pass membrane protein</topology>
    </subcellularLocation>
</comment>
<dbReference type="STRING" id="40998.A0A2P8AI93"/>
<evidence type="ECO:0000256" key="1">
    <source>
        <dbReference type="ARBA" id="ARBA00004141"/>
    </source>
</evidence>
<organism evidence="9 10">
    <name type="scientific">Elsinoe australis</name>
    <dbReference type="NCBI Taxonomy" id="40998"/>
    <lineage>
        <taxon>Eukaryota</taxon>
        <taxon>Fungi</taxon>
        <taxon>Dikarya</taxon>
        <taxon>Ascomycota</taxon>
        <taxon>Pezizomycotina</taxon>
        <taxon>Dothideomycetes</taxon>
        <taxon>Dothideomycetidae</taxon>
        <taxon>Myriangiales</taxon>
        <taxon>Elsinoaceae</taxon>
        <taxon>Elsinoe</taxon>
    </lineage>
</organism>
<keyword evidence="2 7" id="KW-0812">Transmembrane</keyword>
<gene>
    <name evidence="9" type="ORF">B9Z65_1090</name>
</gene>
<evidence type="ECO:0000256" key="2">
    <source>
        <dbReference type="ARBA" id="ARBA00022692"/>
    </source>
</evidence>
<dbReference type="OrthoDB" id="444631at2759"/>
<feature type="transmembrane region" description="Helical" evidence="7">
    <location>
        <begin position="12"/>
        <end position="31"/>
    </location>
</feature>
<reference evidence="9 10" key="1">
    <citation type="submission" date="2017-05" db="EMBL/GenBank/DDBJ databases">
        <title>Draft genome sequence of Elsinoe australis.</title>
        <authorList>
            <person name="Cheng Q."/>
        </authorList>
    </citation>
    <scope>NUCLEOTIDE SEQUENCE [LARGE SCALE GENOMIC DNA]</scope>
    <source>
        <strain evidence="9 10">NL1</strain>
    </source>
</reference>
<name>A0A2P8AI93_9PEZI</name>
<dbReference type="PANTHER" id="PTHR33048">
    <property type="entry name" value="PTH11-LIKE INTEGRAL MEMBRANE PROTEIN (AFU_ORTHOLOGUE AFUA_5G11245)"/>
    <property type="match status" value="1"/>
</dbReference>
<evidence type="ECO:0000259" key="8">
    <source>
        <dbReference type="Pfam" id="PF20684"/>
    </source>
</evidence>